<dbReference type="PANTHER" id="PTHR32154">
    <property type="entry name" value="PYRUVATE-FLAVODOXIN OXIDOREDUCTASE-RELATED"/>
    <property type="match status" value="1"/>
</dbReference>
<dbReference type="Pfam" id="PF01558">
    <property type="entry name" value="POR"/>
    <property type="match status" value="2"/>
</dbReference>
<evidence type="ECO:0000256" key="1">
    <source>
        <dbReference type="ARBA" id="ARBA00023002"/>
    </source>
</evidence>
<dbReference type="InterPro" id="IPR022367">
    <property type="entry name" value="2-oxoacid/accept_OxRdtase_asu"/>
</dbReference>
<gene>
    <name evidence="4" type="ORF">AUK18_00810</name>
</gene>
<name>A0A1J5AY95_9BACT</name>
<dbReference type="InterPro" id="IPR050722">
    <property type="entry name" value="Pyruvate:ferred/Flavod_OxRd"/>
</dbReference>
<dbReference type="InterPro" id="IPR019752">
    <property type="entry name" value="Pyrv/ketoisovalerate_OxRed_cat"/>
</dbReference>
<dbReference type="GO" id="GO:0006979">
    <property type="term" value="P:response to oxidative stress"/>
    <property type="evidence" value="ECO:0007669"/>
    <property type="project" value="TreeGrafter"/>
</dbReference>
<evidence type="ECO:0000259" key="2">
    <source>
        <dbReference type="Pfam" id="PF01558"/>
    </source>
</evidence>
<dbReference type="SUPFAM" id="SSF52922">
    <property type="entry name" value="TK C-terminal domain-like"/>
    <property type="match status" value="1"/>
</dbReference>
<dbReference type="InterPro" id="IPR029061">
    <property type="entry name" value="THDP-binding"/>
</dbReference>
<dbReference type="FunFam" id="3.40.50.970:FF:000022">
    <property type="entry name" value="2-oxoglutarate ferredoxin oxidoreductase alpha subunit"/>
    <property type="match status" value="1"/>
</dbReference>
<dbReference type="PANTHER" id="PTHR32154:SF20">
    <property type="entry name" value="2-OXOGLUTARATE OXIDOREDUCTASE SUBUNIT KORA"/>
    <property type="match status" value="1"/>
</dbReference>
<evidence type="ECO:0000313" key="4">
    <source>
        <dbReference type="EMBL" id="OIP04029.1"/>
    </source>
</evidence>
<dbReference type="Gene3D" id="3.40.50.970">
    <property type="match status" value="1"/>
</dbReference>
<evidence type="ECO:0000259" key="3">
    <source>
        <dbReference type="Pfam" id="PF01855"/>
    </source>
</evidence>
<reference evidence="4 5" key="1">
    <citation type="journal article" date="2016" name="Environ. Microbiol.">
        <title>Genomic resolution of a cold subsurface aquifer community provides metabolic insights for novel microbes adapted to high CO concentrations.</title>
        <authorList>
            <person name="Probst A.J."/>
            <person name="Castelle C.J."/>
            <person name="Singh A."/>
            <person name="Brown C.T."/>
            <person name="Anantharaman K."/>
            <person name="Sharon I."/>
            <person name="Hug L.A."/>
            <person name="Burstein D."/>
            <person name="Emerson J.B."/>
            <person name="Thomas B.C."/>
            <person name="Banfield J.F."/>
        </authorList>
    </citation>
    <scope>NUCLEOTIDE SEQUENCE [LARGE SCALE GENOMIC DNA]</scope>
    <source>
        <strain evidence="4">CG2_30_44_31</strain>
    </source>
</reference>
<feature type="domain" description="Pyruvate flavodoxin/ferredoxin oxidoreductase pyrimidine binding" evidence="3">
    <location>
        <begin position="158"/>
        <end position="395"/>
    </location>
</feature>
<dbReference type="Pfam" id="PF01855">
    <property type="entry name" value="POR_N"/>
    <property type="match status" value="1"/>
</dbReference>
<dbReference type="Gene3D" id="3.40.50.920">
    <property type="match status" value="1"/>
</dbReference>
<accession>A0A1J5AY95</accession>
<comment type="caution">
    <text evidence="4">The sequence shown here is derived from an EMBL/GenBank/DDBJ whole genome shotgun (WGS) entry which is preliminary data.</text>
</comment>
<evidence type="ECO:0008006" key="6">
    <source>
        <dbReference type="Google" id="ProtNLM"/>
    </source>
</evidence>
<dbReference type="Proteomes" id="UP000183605">
    <property type="component" value="Unassembled WGS sequence"/>
</dbReference>
<feature type="domain" description="Pyruvate/ketoisovalerate oxidoreductase catalytic" evidence="2">
    <location>
        <begin position="12"/>
        <end position="77"/>
    </location>
</feature>
<dbReference type="Gene3D" id="3.40.920.10">
    <property type="entry name" value="Pyruvate-ferredoxin oxidoreductase, PFOR, domain III"/>
    <property type="match status" value="1"/>
</dbReference>
<dbReference type="GO" id="GO:0016903">
    <property type="term" value="F:oxidoreductase activity, acting on the aldehyde or oxo group of donors"/>
    <property type="evidence" value="ECO:0007669"/>
    <property type="project" value="InterPro"/>
</dbReference>
<sequence length="519" mass="56186">MQKFNFKISGAAGEGIKVAGLIFAQTAFRQGLYVHGYTEYPSLIRGGLNTFQVCADVQPVLAPEAKFDLEISLNNPSLGKPKNIFAVGFACARLGLNLAALQTVIKETFVKKTTAVIKHNLAAAEQGYKSCQNPLQPIARPPLTNQILLSGNDALSLGAIAGGLKFFTAYPMSPSTSILHFLAAKAKKTGIAVRHGEDEIGVVNMALGASFAGARSLVATSGGGFSLMNEAIGLAGVSETPLVIVNAMRPGPATGMPTWTGQADLLFAIHASQDEFPRIVLTPGDPEEAFVLAKLALNLAEKYQLPIIILTDKYLAESYFTFNTPAVKQTNQRYGFASTQNLDTNTPFLRYSDSKTGVSLRTIPGQPGGVHLANSYEHDESGYATESSGERIKQVDKRARKITTILKDPEMVKPKLFGPKSAATTIISWGSNKGSLQTALKSLPDTNFIHFPCVWPFPKQEFLHLINKSKKLVTIELNSTGQLNQLISQVIGIQIPSKILKYDGRPFYPEEIIYQLKQL</sequence>
<dbReference type="AlphaFoldDB" id="A0A1J5AY95"/>
<evidence type="ECO:0000313" key="5">
    <source>
        <dbReference type="Proteomes" id="UP000183605"/>
    </source>
</evidence>
<protein>
    <recommendedName>
        <fullName evidence="6">2-oxoacid:ferredoxin oxidoreductase subunit alpha</fullName>
    </recommendedName>
</protein>
<dbReference type="SUPFAM" id="SSF53323">
    <property type="entry name" value="Pyruvate-ferredoxin oxidoreductase, PFOR, domain III"/>
    <property type="match status" value="1"/>
</dbReference>
<dbReference type="InterPro" id="IPR002880">
    <property type="entry name" value="Pyrv_Fd/Flavodoxin_OxRdtase_N"/>
</dbReference>
<dbReference type="SUPFAM" id="SSF52518">
    <property type="entry name" value="Thiamin diphosphate-binding fold (THDP-binding)"/>
    <property type="match status" value="1"/>
</dbReference>
<keyword evidence="1" id="KW-0560">Oxidoreductase</keyword>
<organism evidence="4 5">
    <name type="scientific">Candidatus Beckwithbacteria bacterium CG2_30_44_31</name>
    <dbReference type="NCBI Taxonomy" id="1805035"/>
    <lineage>
        <taxon>Bacteria</taxon>
        <taxon>Candidatus Beckwithiibacteriota</taxon>
    </lineage>
</organism>
<dbReference type="EMBL" id="MNXQ01000016">
    <property type="protein sequence ID" value="OIP04029.1"/>
    <property type="molecule type" value="Genomic_DNA"/>
</dbReference>
<proteinExistence type="predicted"/>
<dbReference type="InterPro" id="IPR002869">
    <property type="entry name" value="Pyrv_flavodox_OxRed_cen"/>
</dbReference>
<dbReference type="InterPro" id="IPR009014">
    <property type="entry name" value="Transketo_C/PFOR_II"/>
</dbReference>
<dbReference type="NCBIfam" id="TIGR03710">
    <property type="entry name" value="OAFO_sf"/>
    <property type="match status" value="1"/>
</dbReference>
<dbReference type="CDD" id="cd07034">
    <property type="entry name" value="TPP_PYR_PFOR_IOR-alpha_like"/>
    <property type="match status" value="1"/>
</dbReference>
<feature type="domain" description="Pyruvate/ketoisovalerate oxidoreductase catalytic" evidence="2">
    <location>
        <begin position="79"/>
        <end position="128"/>
    </location>
</feature>